<comment type="caution">
    <text evidence="1">The sequence shown here is derived from an EMBL/GenBank/DDBJ whole genome shotgun (WGS) entry which is preliminary data.</text>
</comment>
<dbReference type="SUPFAM" id="SSF53335">
    <property type="entry name" value="S-adenosyl-L-methionine-dependent methyltransferases"/>
    <property type="match status" value="1"/>
</dbReference>
<dbReference type="RefSeq" id="WP_067395314.1">
    <property type="nucleotide sequence ID" value="NZ_BCTA01000080.1"/>
</dbReference>
<dbReference type="EMBL" id="BCTA01000080">
    <property type="protein sequence ID" value="GAT12014.1"/>
    <property type="molecule type" value="Genomic_DNA"/>
</dbReference>
<protein>
    <submittedName>
        <fullName evidence="1">Alpha/beta hydrolase fold protein</fullName>
    </submittedName>
</protein>
<keyword evidence="1" id="KW-0378">Hydrolase</keyword>
<reference evidence="1 2" key="1">
    <citation type="journal article" date="2016" name="Genome Announc.">
        <title>Draft Genome Sequences of Five Rapidly Growing Mycobacterium Species, M. thermoresistibile, M. fortuitum subsp. acetamidolyticum, M. canariasense, M. brisbanense, and M. novocastrense.</title>
        <authorList>
            <person name="Katahira K."/>
            <person name="Ogura Y."/>
            <person name="Gotoh Y."/>
            <person name="Hayashi T."/>
        </authorList>
    </citation>
    <scope>NUCLEOTIDE SEQUENCE [LARGE SCALE GENOMIC DNA]</scope>
    <source>
        <strain evidence="1 2">JCM18114</strain>
    </source>
</reference>
<dbReference type="GO" id="GO:0016787">
    <property type="term" value="F:hydrolase activity"/>
    <property type="evidence" value="ECO:0007669"/>
    <property type="project" value="UniProtKB-KW"/>
</dbReference>
<organism evidence="1 2">
    <name type="scientific">Mycolicibacterium novocastrense</name>
    <name type="common">Mycobacterium novocastrense</name>
    <dbReference type="NCBI Taxonomy" id="59813"/>
    <lineage>
        <taxon>Bacteria</taxon>
        <taxon>Bacillati</taxon>
        <taxon>Actinomycetota</taxon>
        <taxon>Actinomycetes</taxon>
        <taxon>Mycobacteriales</taxon>
        <taxon>Mycobacteriaceae</taxon>
        <taxon>Mycolicibacterium</taxon>
    </lineage>
</organism>
<gene>
    <name evidence="1" type="ORF">RMCN_5147</name>
</gene>
<dbReference type="Proteomes" id="UP000069773">
    <property type="component" value="Unassembled WGS sequence"/>
</dbReference>
<evidence type="ECO:0000313" key="1">
    <source>
        <dbReference type="EMBL" id="GAT12014.1"/>
    </source>
</evidence>
<sequence length="143" mass="15756">MRSYGAFAGACLYVDPPYLGSTRTDGGNGYRVDMRDLDAHAELLDELLACRASVVLSGYASDLYDHTLAEWSRIEIPTGTAQGGTYQTRTEVIWSNRPIGEQPALFDVIQRQLSGGSPETAFKPRTDAVTYRSPTTCTEEEIR</sequence>
<accession>A0ABQ0KQX2</accession>
<keyword evidence="2" id="KW-1185">Reference proteome</keyword>
<proteinExistence type="predicted"/>
<dbReference type="Gene3D" id="3.40.50.150">
    <property type="entry name" value="Vaccinia Virus protein VP39"/>
    <property type="match status" value="1"/>
</dbReference>
<dbReference type="InterPro" id="IPR029063">
    <property type="entry name" value="SAM-dependent_MTases_sf"/>
</dbReference>
<evidence type="ECO:0000313" key="2">
    <source>
        <dbReference type="Proteomes" id="UP000069773"/>
    </source>
</evidence>
<name>A0ABQ0KQX2_MYCNV</name>